<dbReference type="GO" id="GO:0016757">
    <property type="term" value="F:glycosyltransferase activity"/>
    <property type="evidence" value="ECO:0007669"/>
    <property type="project" value="UniProtKB-KW"/>
</dbReference>
<evidence type="ECO:0000259" key="4">
    <source>
        <dbReference type="Pfam" id="PF00535"/>
    </source>
</evidence>
<evidence type="ECO:0000256" key="1">
    <source>
        <dbReference type="ARBA" id="ARBA00006739"/>
    </source>
</evidence>
<dbReference type="Proteomes" id="UP000014975">
    <property type="component" value="Unassembled WGS sequence"/>
</dbReference>
<keyword evidence="6" id="KW-1185">Reference proteome</keyword>
<protein>
    <submittedName>
        <fullName evidence="5">Glycosyl transferase family 2</fullName>
    </submittedName>
</protein>
<name>S7UP68_9BACT</name>
<dbReference type="RefSeq" id="WP_020885759.1">
    <property type="nucleotide sequence ID" value="NZ_ATHI01000002.1"/>
</dbReference>
<dbReference type="PATRIC" id="fig|1121439.3.peg.259"/>
<dbReference type="AlphaFoldDB" id="S7UP68"/>
<comment type="caution">
    <text evidence="5">The sequence shown here is derived from an EMBL/GenBank/DDBJ whole genome shotgun (WGS) entry which is preliminary data.</text>
</comment>
<dbReference type="STRING" id="1121439.dsat_1873"/>
<comment type="similarity">
    <text evidence="1">Belongs to the glycosyltransferase 2 family.</text>
</comment>
<evidence type="ECO:0000313" key="6">
    <source>
        <dbReference type="Proteomes" id="UP000014975"/>
    </source>
</evidence>
<dbReference type="Gene3D" id="1.25.40.10">
    <property type="entry name" value="Tetratricopeptide repeat domain"/>
    <property type="match status" value="1"/>
</dbReference>
<feature type="domain" description="Glycosyltransferase 2-like" evidence="4">
    <location>
        <begin position="262"/>
        <end position="378"/>
    </location>
</feature>
<evidence type="ECO:0000256" key="2">
    <source>
        <dbReference type="ARBA" id="ARBA00022676"/>
    </source>
</evidence>
<dbReference type="InterPro" id="IPR029044">
    <property type="entry name" value="Nucleotide-diphossugar_trans"/>
</dbReference>
<organism evidence="5 6">
    <name type="scientific">Alkalidesulfovibrio alkalitolerans DSM 16529</name>
    <dbReference type="NCBI Taxonomy" id="1121439"/>
    <lineage>
        <taxon>Bacteria</taxon>
        <taxon>Pseudomonadati</taxon>
        <taxon>Thermodesulfobacteriota</taxon>
        <taxon>Desulfovibrionia</taxon>
        <taxon>Desulfovibrionales</taxon>
        <taxon>Desulfovibrionaceae</taxon>
        <taxon>Alkalidesulfovibrio</taxon>
    </lineage>
</organism>
<keyword evidence="2" id="KW-0328">Glycosyltransferase</keyword>
<dbReference type="CDD" id="cd00761">
    <property type="entry name" value="Glyco_tranf_GTA_type"/>
    <property type="match status" value="1"/>
</dbReference>
<dbReference type="OrthoDB" id="5443808at2"/>
<gene>
    <name evidence="5" type="ORF">dsat_1873</name>
</gene>
<proteinExistence type="inferred from homology"/>
<evidence type="ECO:0000313" key="5">
    <source>
        <dbReference type="EMBL" id="EPR35769.1"/>
    </source>
</evidence>
<dbReference type="SUPFAM" id="SSF53448">
    <property type="entry name" value="Nucleotide-diphospho-sugar transferases"/>
    <property type="match status" value="1"/>
</dbReference>
<reference evidence="5 6" key="1">
    <citation type="journal article" date="2013" name="Genome Announc.">
        <title>Draft genome sequences for three mercury-methylating, sulfate-reducing bacteria.</title>
        <authorList>
            <person name="Brown S.D."/>
            <person name="Hurt R.A.Jr."/>
            <person name="Gilmour C.C."/>
            <person name="Elias D.A."/>
        </authorList>
    </citation>
    <scope>NUCLEOTIDE SEQUENCE [LARGE SCALE GENOMIC DNA]</scope>
    <source>
        <strain evidence="5 6">DSM 16529</strain>
    </source>
</reference>
<dbReference type="InterPro" id="IPR011990">
    <property type="entry name" value="TPR-like_helical_dom_sf"/>
</dbReference>
<dbReference type="EMBL" id="ATHI01000002">
    <property type="protein sequence ID" value="EPR35769.1"/>
    <property type="molecule type" value="Genomic_DNA"/>
</dbReference>
<dbReference type="InterPro" id="IPR001173">
    <property type="entry name" value="Glyco_trans_2-like"/>
</dbReference>
<dbReference type="Pfam" id="PF00535">
    <property type="entry name" value="Glycos_transf_2"/>
    <property type="match status" value="1"/>
</dbReference>
<dbReference type="Gene3D" id="3.90.550.10">
    <property type="entry name" value="Spore Coat Polysaccharide Biosynthesis Protein SpsA, Chain A"/>
    <property type="match status" value="1"/>
</dbReference>
<dbReference type="SUPFAM" id="SSF48452">
    <property type="entry name" value="TPR-like"/>
    <property type="match status" value="1"/>
</dbReference>
<accession>S7UP68</accession>
<dbReference type="PANTHER" id="PTHR43179">
    <property type="entry name" value="RHAMNOSYLTRANSFERASE WBBL"/>
    <property type="match status" value="1"/>
</dbReference>
<dbReference type="eggNOG" id="COG1216">
    <property type="taxonomic scope" value="Bacteria"/>
</dbReference>
<evidence type="ECO:0000256" key="3">
    <source>
        <dbReference type="ARBA" id="ARBA00022679"/>
    </source>
</evidence>
<sequence length="544" mass="59661">MNTVEILRALPETIRLRLAAASHGSAHLAGTGMRCVQLAATEPDSRDLLDLGLDMVMAAFEADPLERRTLDFLAATQARYPFLDPTRHALVNMLRAPGCNGPLARAVSGLARARRYEEAFDAVELQASAAFDDPFLSGALVRLARRSGQWERGRALLEKQGGDEIGVRTLMLADCRFQAGDPQAALRAYEAVGWNGSTHLLGRRAACLARLGRKAEAVALHREALALRPWLTTNLLLAHDLASGWADERRPIPGRTLLLCYTWNKAELLHATLETLAPELSRDMRLFVLDNGSTDQTPDVIAAFAERLGENMAGHIRLPVNIGAPAARNWLLSLPELAGYDFVAFIDDDALPPTGFAEYFGAAVARYPEAGAYGCKIVDVQRPERVQHADIQLVPPGRSPAAFDLPEGFATMRLLEPGRNEMDFGQYDYLRPAASVTGCFHLFRTETAVSGPGFGLRFSPSQLDDLDHDLELLENGKTAVFQGHLAVNHVRSTGLSGDAQGRLAGNAHKLYRKWTRERAQKVKRLAGQALLEDLTVRERELRDA</sequence>
<dbReference type="PANTHER" id="PTHR43179:SF12">
    <property type="entry name" value="GALACTOFURANOSYLTRANSFERASE GLFT2"/>
    <property type="match status" value="1"/>
</dbReference>
<keyword evidence="3 5" id="KW-0808">Transferase</keyword>